<protein>
    <recommendedName>
        <fullName evidence="7">Protein Skeletor</fullName>
    </recommendedName>
</protein>
<dbReference type="SMART" id="SM00664">
    <property type="entry name" value="DoH"/>
    <property type="match status" value="1"/>
</dbReference>
<dbReference type="Pfam" id="PF03351">
    <property type="entry name" value="DOMON"/>
    <property type="match status" value="1"/>
</dbReference>
<reference evidence="5" key="2">
    <citation type="submission" date="2015-02" db="UniProtKB">
        <authorList>
            <consortium name="EnsemblMetazoa"/>
        </authorList>
    </citation>
    <scope>IDENTIFICATION</scope>
</reference>
<dbReference type="PhylomeDB" id="T1ISN1"/>
<dbReference type="PROSITE" id="PS51549">
    <property type="entry name" value="DM13"/>
    <property type="match status" value="2"/>
</dbReference>
<feature type="domain" description="DM13" evidence="4">
    <location>
        <begin position="146"/>
        <end position="253"/>
    </location>
</feature>
<dbReference type="OMA" id="SFTHANM"/>
<dbReference type="Proteomes" id="UP000014500">
    <property type="component" value="Unassembled WGS sequence"/>
</dbReference>
<dbReference type="InterPro" id="IPR005018">
    <property type="entry name" value="DOMON_domain"/>
</dbReference>
<dbReference type="InterPro" id="IPR052126">
    <property type="entry name" value="Spindle_Org/Thrombomodulin"/>
</dbReference>
<organism evidence="5 6">
    <name type="scientific">Strigamia maritima</name>
    <name type="common">European centipede</name>
    <name type="synonym">Geophilus maritimus</name>
    <dbReference type="NCBI Taxonomy" id="126957"/>
    <lineage>
        <taxon>Eukaryota</taxon>
        <taxon>Metazoa</taxon>
        <taxon>Ecdysozoa</taxon>
        <taxon>Arthropoda</taxon>
        <taxon>Myriapoda</taxon>
        <taxon>Chilopoda</taxon>
        <taxon>Pleurostigmophora</taxon>
        <taxon>Geophilomorpha</taxon>
        <taxon>Linotaeniidae</taxon>
        <taxon>Strigamia</taxon>
    </lineage>
</organism>
<reference evidence="6" key="1">
    <citation type="submission" date="2011-05" db="EMBL/GenBank/DDBJ databases">
        <authorList>
            <person name="Richards S.R."/>
            <person name="Qu J."/>
            <person name="Jiang H."/>
            <person name="Jhangiani S.N."/>
            <person name="Agravi P."/>
            <person name="Goodspeed R."/>
            <person name="Gross S."/>
            <person name="Mandapat C."/>
            <person name="Jackson L."/>
            <person name="Mathew T."/>
            <person name="Pu L."/>
            <person name="Thornton R."/>
            <person name="Saada N."/>
            <person name="Wilczek-Boney K.B."/>
            <person name="Lee S."/>
            <person name="Kovar C."/>
            <person name="Wu Y."/>
            <person name="Scherer S.E."/>
            <person name="Worley K.C."/>
            <person name="Muzny D.M."/>
            <person name="Gibbs R."/>
        </authorList>
    </citation>
    <scope>NUCLEOTIDE SEQUENCE</scope>
    <source>
        <strain evidence="6">Brora</strain>
    </source>
</reference>
<keyword evidence="6" id="KW-1185">Reference proteome</keyword>
<dbReference type="PANTHER" id="PTHR24036:SF16">
    <property type="entry name" value="KNICKKOPF"/>
    <property type="match status" value="1"/>
</dbReference>
<dbReference type="SMART" id="SM00686">
    <property type="entry name" value="DM13"/>
    <property type="match status" value="2"/>
</dbReference>
<dbReference type="Pfam" id="PF25489">
    <property type="entry name" value="At5g54830"/>
    <property type="match status" value="1"/>
</dbReference>
<dbReference type="InterPro" id="IPR057443">
    <property type="entry name" value="At5g54830-like"/>
</dbReference>
<dbReference type="InterPro" id="IPR045266">
    <property type="entry name" value="DOH_DOMON"/>
</dbReference>
<evidence type="ECO:0008006" key="7">
    <source>
        <dbReference type="Google" id="ProtNLM"/>
    </source>
</evidence>
<evidence type="ECO:0000256" key="1">
    <source>
        <dbReference type="ARBA" id="ARBA00022737"/>
    </source>
</evidence>
<dbReference type="CDD" id="cd09631">
    <property type="entry name" value="DOMON_DOH"/>
    <property type="match status" value="1"/>
</dbReference>
<feature type="domain" description="DOMON" evidence="3">
    <location>
        <begin position="280"/>
        <end position="414"/>
    </location>
</feature>
<name>T1ISN1_STRMM</name>
<dbReference type="HOGENOM" id="CLU_007940_0_0_1"/>
<dbReference type="EMBL" id="JH431443">
    <property type="status" value="NOT_ANNOTATED_CDS"/>
    <property type="molecule type" value="Genomic_DNA"/>
</dbReference>
<evidence type="ECO:0000256" key="2">
    <source>
        <dbReference type="SAM" id="SignalP"/>
    </source>
</evidence>
<evidence type="ECO:0000259" key="3">
    <source>
        <dbReference type="PROSITE" id="PS50836"/>
    </source>
</evidence>
<evidence type="ECO:0000313" key="6">
    <source>
        <dbReference type="Proteomes" id="UP000014500"/>
    </source>
</evidence>
<keyword evidence="1" id="KW-0677">Repeat</keyword>
<sequence length="704" mass="79935">MSRKFLCSELLCFVITTGVLVVNSQQKDIYYGQYLNKFNTYHTQILGDVYIVDTYTIFIKGFTYAGQSRDAYFMIGDSLRPNNEGIVVPNEEGKTNVLTQYINRDITLKLPKRVTEISWLAIYDIFNMKLLADVSIPEGFEPPSFQTIKPILGVSNAVSSDPVVVIDSKSLKIPNFSYDGAGLEVYFWIGKGAQPNKEGKKIPDENGYLSPIGAYKDMTIILEFPGNLTVNDNNWLSIWDAAKGKSYGSVFFPSELNIPPALVHILPHENRLPNCEQLHKDLQISWEVFGQHITIELAGIIGENDYMAFGISGSPTSSQMVGADVAISYIKGWQGLTIDYTAMEKAPCTKTVETFHGTCPDLQIGGLDDFQFIMHERKDNVTIINYRRSLQSADPKDINYNDTDIDTYVVWAVGHLSPKKEPLFHYMYPKSNVKINFGRKPPAKNCNYFVSRMKTLDTIEPLKWEPMKILDKSMRNLTATLGPSAGVIGYESFTGQPSQQLAWYINGLLAPEIYVKRNVKYTFIVEGGNDIHSALYNNPFYISNDPEGGHNRLTSNEQKQSISHITRHFQYLEKETLQFLLQYCKRSFTFAAGHLCRWENKNVDLRLLNQFKSFSRFRNKLRLICDTGSPGILEWIPNKTTPNTVYYQSYTQQNMGWKIHVLDEFPDSSNAPAFKSNQNDLLIPILRLVSSLSPHVLNDELLQI</sequence>
<accession>T1ISN1</accession>
<proteinExistence type="predicted"/>
<dbReference type="AlphaFoldDB" id="T1ISN1"/>
<dbReference type="EnsemblMetazoa" id="SMAR004111-RA">
    <property type="protein sequence ID" value="SMAR004111-PA"/>
    <property type="gene ID" value="SMAR004111"/>
</dbReference>
<dbReference type="Pfam" id="PF10517">
    <property type="entry name" value="DM13"/>
    <property type="match status" value="2"/>
</dbReference>
<feature type="signal peptide" evidence="2">
    <location>
        <begin position="1"/>
        <end position="24"/>
    </location>
</feature>
<dbReference type="PANTHER" id="PTHR24036">
    <property type="entry name" value="SKELETOR-RELATED"/>
    <property type="match status" value="1"/>
</dbReference>
<evidence type="ECO:0000313" key="5">
    <source>
        <dbReference type="EnsemblMetazoa" id="SMAR004111-PA"/>
    </source>
</evidence>
<keyword evidence="2" id="KW-0732">Signal</keyword>
<dbReference type="eggNOG" id="KOG4731">
    <property type="taxonomic scope" value="Eukaryota"/>
</dbReference>
<dbReference type="PROSITE" id="PS50836">
    <property type="entry name" value="DOMON"/>
    <property type="match status" value="1"/>
</dbReference>
<dbReference type="InterPro" id="IPR019545">
    <property type="entry name" value="DM13_domain"/>
</dbReference>
<feature type="chain" id="PRO_5004590015" description="Protein Skeletor" evidence="2">
    <location>
        <begin position="25"/>
        <end position="704"/>
    </location>
</feature>
<feature type="domain" description="DM13" evidence="4">
    <location>
        <begin position="32"/>
        <end position="137"/>
    </location>
</feature>
<evidence type="ECO:0000259" key="4">
    <source>
        <dbReference type="PROSITE" id="PS51549"/>
    </source>
</evidence>